<reference evidence="15" key="1">
    <citation type="submission" date="2019-11" db="EMBL/GenBank/DDBJ databases">
        <authorList>
            <person name="Feng L."/>
        </authorList>
    </citation>
    <scope>NUCLEOTIDE SEQUENCE</scope>
    <source>
        <strain evidence="15">CnexileLFYP112</strain>
    </source>
</reference>
<comment type="subcellular location">
    <subcellularLocation>
        <location evidence="2">Membrane</location>
        <topology evidence="2">Multi-pass membrane protein</topology>
    </subcellularLocation>
</comment>
<dbReference type="Pfam" id="PF13493">
    <property type="entry name" value="DUF4118"/>
    <property type="match status" value="1"/>
</dbReference>
<evidence type="ECO:0000313" key="15">
    <source>
        <dbReference type="EMBL" id="VYS87568.1"/>
    </source>
</evidence>
<dbReference type="EMBL" id="CACRTG010000002">
    <property type="protein sequence ID" value="VYS87568.1"/>
    <property type="molecule type" value="Genomic_DNA"/>
</dbReference>
<dbReference type="InterPro" id="IPR029016">
    <property type="entry name" value="GAF-like_dom_sf"/>
</dbReference>
<dbReference type="SMART" id="SM00388">
    <property type="entry name" value="HisKA"/>
    <property type="match status" value="1"/>
</dbReference>
<evidence type="ECO:0000256" key="11">
    <source>
        <dbReference type="ARBA" id="ARBA00023012"/>
    </source>
</evidence>
<dbReference type="EC" id="2.7.13.3" evidence="3"/>
<organism evidence="15">
    <name type="scientific">[Clostridium] nexile</name>
    <dbReference type="NCBI Taxonomy" id="29361"/>
    <lineage>
        <taxon>Bacteria</taxon>
        <taxon>Bacillati</taxon>
        <taxon>Bacillota</taxon>
        <taxon>Clostridia</taxon>
        <taxon>Lachnospirales</taxon>
        <taxon>Lachnospiraceae</taxon>
        <taxon>Tyzzerella</taxon>
    </lineage>
</organism>
<dbReference type="PRINTS" id="PR00344">
    <property type="entry name" value="BCTRLSENSOR"/>
</dbReference>
<dbReference type="GO" id="GO:0000155">
    <property type="term" value="F:phosphorelay sensor kinase activity"/>
    <property type="evidence" value="ECO:0007669"/>
    <property type="project" value="InterPro"/>
</dbReference>
<dbReference type="InterPro" id="IPR003594">
    <property type="entry name" value="HATPase_dom"/>
</dbReference>
<dbReference type="GO" id="GO:0005524">
    <property type="term" value="F:ATP binding"/>
    <property type="evidence" value="ECO:0007669"/>
    <property type="project" value="UniProtKB-KW"/>
</dbReference>
<dbReference type="SUPFAM" id="SSF55874">
    <property type="entry name" value="ATPase domain of HSP90 chaperone/DNA topoisomerase II/histidine kinase"/>
    <property type="match status" value="1"/>
</dbReference>
<dbReference type="CDD" id="cd00075">
    <property type="entry name" value="HATPase"/>
    <property type="match status" value="1"/>
</dbReference>
<dbReference type="Pfam" id="PF00512">
    <property type="entry name" value="HisKA"/>
    <property type="match status" value="1"/>
</dbReference>
<dbReference type="InterPro" id="IPR036890">
    <property type="entry name" value="HATPase_C_sf"/>
</dbReference>
<evidence type="ECO:0000256" key="12">
    <source>
        <dbReference type="ARBA" id="ARBA00023136"/>
    </source>
</evidence>
<evidence type="ECO:0000256" key="7">
    <source>
        <dbReference type="ARBA" id="ARBA00022741"/>
    </source>
</evidence>
<dbReference type="Gene3D" id="3.30.450.40">
    <property type="match status" value="1"/>
</dbReference>
<keyword evidence="7" id="KW-0547">Nucleotide-binding</keyword>
<dbReference type="AlphaFoldDB" id="A0A6N2S474"/>
<dbReference type="Gene3D" id="1.20.120.620">
    <property type="entry name" value="Backbone structure of the membrane domain of e. Coli histidine kinase receptor kdpd"/>
    <property type="match status" value="1"/>
</dbReference>
<dbReference type="CDD" id="cd00082">
    <property type="entry name" value="HisKA"/>
    <property type="match status" value="1"/>
</dbReference>
<dbReference type="PANTHER" id="PTHR45569:SF1">
    <property type="entry name" value="SENSOR PROTEIN KDPD"/>
    <property type="match status" value="1"/>
</dbReference>
<dbReference type="InterPro" id="IPR004358">
    <property type="entry name" value="Sig_transdc_His_kin-like_C"/>
</dbReference>
<dbReference type="InterPro" id="IPR038318">
    <property type="entry name" value="KdpD_sf"/>
</dbReference>
<feature type="transmembrane region" description="Helical" evidence="13">
    <location>
        <begin position="41"/>
        <end position="57"/>
    </location>
</feature>
<dbReference type="SUPFAM" id="SSF47384">
    <property type="entry name" value="Homodimeric domain of signal transducing histidine kinase"/>
    <property type="match status" value="1"/>
</dbReference>
<evidence type="ECO:0000256" key="5">
    <source>
        <dbReference type="ARBA" id="ARBA00022679"/>
    </source>
</evidence>
<dbReference type="Gene3D" id="1.10.287.130">
    <property type="match status" value="1"/>
</dbReference>
<keyword evidence="11" id="KW-0902">Two-component regulatory system</keyword>
<keyword evidence="12 13" id="KW-0472">Membrane</keyword>
<evidence type="ECO:0000259" key="14">
    <source>
        <dbReference type="PROSITE" id="PS50109"/>
    </source>
</evidence>
<dbReference type="SMART" id="SM00387">
    <property type="entry name" value="HATPase_c"/>
    <property type="match status" value="1"/>
</dbReference>
<gene>
    <name evidence="15" type="primary">kdpD_1</name>
    <name evidence="15" type="ORF">CNLFYP112_01142</name>
</gene>
<feature type="transmembrane region" description="Helical" evidence="13">
    <location>
        <begin position="12"/>
        <end position="35"/>
    </location>
</feature>
<feature type="transmembrane region" description="Helical" evidence="13">
    <location>
        <begin position="91"/>
        <end position="112"/>
    </location>
</feature>
<dbReference type="PANTHER" id="PTHR45569">
    <property type="entry name" value="SENSOR PROTEIN KDPD"/>
    <property type="match status" value="1"/>
</dbReference>
<keyword evidence="5 15" id="KW-0808">Transferase</keyword>
<dbReference type="Pfam" id="PF02518">
    <property type="entry name" value="HATPase_c"/>
    <property type="match status" value="1"/>
</dbReference>
<evidence type="ECO:0000256" key="2">
    <source>
        <dbReference type="ARBA" id="ARBA00004141"/>
    </source>
</evidence>
<dbReference type="InterPro" id="IPR003661">
    <property type="entry name" value="HisK_dim/P_dom"/>
</dbReference>
<dbReference type="FunFam" id="3.30.565.10:FF:000006">
    <property type="entry name" value="Sensor histidine kinase WalK"/>
    <property type="match status" value="1"/>
</dbReference>
<protein>
    <recommendedName>
        <fullName evidence="3">histidine kinase</fullName>
        <ecNumber evidence="3">2.7.13.3</ecNumber>
    </recommendedName>
</protein>
<evidence type="ECO:0000256" key="8">
    <source>
        <dbReference type="ARBA" id="ARBA00022777"/>
    </source>
</evidence>
<dbReference type="InterPro" id="IPR036097">
    <property type="entry name" value="HisK_dim/P_sf"/>
</dbReference>
<evidence type="ECO:0000256" key="9">
    <source>
        <dbReference type="ARBA" id="ARBA00022840"/>
    </source>
</evidence>
<comment type="catalytic activity">
    <reaction evidence="1">
        <text>ATP + protein L-histidine = ADP + protein N-phospho-L-histidine.</text>
        <dbReference type="EC" id="2.7.13.3"/>
    </reaction>
</comment>
<dbReference type="GO" id="GO:0005886">
    <property type="term" value="C:plasma membrane"/>
    <property type="evidence" value="ECO:0007669"/>
    <property type="project" value="TreeGrafter"/>
</dbReference>
<dbReference type="InterPro" id="IPR005467">
    <property type="entry name" value="His_kinase_dom"/>
</dbReference>
<evidence type="ECO:0000256" key="6">
    <source>
        <dbReference type="ARBA" id="ARBA00022692"/>
    </source>
</evidence>
<proteinExistence type="predicted"/>
<keyword evidence="4" id="KW-0597">Phosphoprotein</keyword>
<name>A0A6N2S474_9FIRM</name>
<keyword evidence="8" id="KW-0418">Kinase</keyword>
<feature type="domain" description="Histidine kinase" evidence="14">
    <location>
        <begin position="292"/>
        <end position="509"/>
    </location>
</feature>
<accession>A0A6N2S474</accession>
<sequence length="514" mass="57475">MREQGAKRHNDGWKGIGVTIVILAIATGIGAMFRYLRFTEANILIVYVLGVMITAVITASRMWSVLSSLCSVLLFNFLYTEPRFSLTAYDSGYPITFVIAFLAAIIASNLAIQLRKQAEQSALMAYRTKILLETNQILQKAENAEEIIREAAGQIVKLIGKSVVYYECTDGILCEPSVCLAQGEQEKEIYISAKERETARYAFESKKRAGAGTEVKKDAVCMYLTIRNCDNVYGVIGIALKGVQLNTFESNLLLSILGECALALEKEIYNRKREEAVTKAKNEQLRANLLRSISHDLRTPLTSISGNAAILLNNEEAFDKEKRRQLYTGIYDDSMWLINLVENLLSVTRLEESSMQLNMQVELVDEVIEEALKHISRKREEHQLVYEPSEELLLAKMDSRLIVQVLINLVENAIKYTQEGSRIEVSAVQKADMIEISVADNGKGIKEEAKEKIFDMFYTAENKPADSRRGLGLGLFLAKSIIHAHGGTIWVADNVPSGTIFSFTLQAEEVTISE</sequence>
<keyword evidence="10 13" id="KW-1133">Transmembrane helix</keyword>
<dbReference type="InterPro" id="IPR025201">
    <property type="entry name" value="KdpD_TM"/>
</dbReference>
<evidence type="ECO:0000256" key="13">
    <source>
        <dbReference type="SAM" id="Phobius"/>
    </source>
</evidence>
<evidence type="ECO:0000256" key="1">
    <source>
        <dbReference type="ARBA" id="ARBA00000085"/>
    </source>
</evidence>
<evidence type="ECO:0000256" key="3">
    <source>
        <dbReference type="ARBA" id="ARBA00012438"/>
    </source>
</evidence>
<keyword evidence="9" id="KW-0067">ATP-binding</keyword>
<dbReference type="PROSITE" id="PS50109">
    <property type="entry name" value="HIS_KIN"/>
    <property type="match status" value="1"/>
</dbReference>
<dbReference type="Gene3D" id="3.30.565.10">
    <property type="entry name" value="Histidine kinase-like ATPase, C-terminal domain"/>
    <property type="match status" value="1"/>
</dbReference>
<dbReference type="InterPro" id="IPR052023">
    <property type="entry name" value="Histidine_kinase_KdpD"/>
</dbReference>
<keyword evidence="6 13" id="KW-0812">Transmembrane</keyword>
<evidence type="ECO:0000256" key="4">
    <source>
        <dbReference type="ARBA" id="ARBA00022553"/>
    </source>
</evidence>
<evidence type="ECO:0000256" key="10">
    <source>
        <dbReference type="ARBA" id="ARBA00022989"/>
    </source>
</evidence>